<reference evidence="2 3" key="1">
    <citation type="journal article" date="2019" name="Anaerobe">
        <title>Brachyspira catarrhinii sp. nov., an anaerobic intestinal spirochaete isolated from vervet monkeys may have been misidentified as Brachyspira aalborgi in previous studies.</title>
        <authorList>
            <person name="Phillips N.D."/>
            <person name="La T."/>
            <person name="Hampson D.J."/>
        </authorList>
    </citation>
    <scope>NUCLEOTIDE SEQUENCE [LARGE SCALE GENOMIC DNA]</scope>
    <source>
        <strain evidence="2 3">Z12</strain>
    </source>
</reference>
<proteinExistence type="predicted"/>
<keyword evidence="1" id="KW-0732">Signal</keyword>
<sequence>MYLENLKNVKILLISLFSILLMSCANKGNSTASLDSINYLSGGAGDWVIKIDDLSINQTNFENDLVASMQYQGANEEQISLAKNDNATKQYYSEVLIRDVLLLKKAEEDKFFESEEAKSIINAAVRTLKAQYYLQRRIMEASRNIPDPTPEQARAFFEQASNQLVQMYGITNYNTQTMPTINQLYKVAYAEQAVQREITDLKDKAIIERNNSVLGEASMMSPLQQQGVQTNLLPRGN</sequence>
<evidence type="ECO:0008006" key="4">
    <source>
        <dbReference type="Google" id="ProtNLM"/>
    </source>
</evidence>
<dbReference type="RefSeq" id="WP_137997609.1">
    <property type="nucleotide sequence ID" value="NZ_SJDU01000040.1"/>
</dbReference>
<protein>
    <recommendedName>
        <fullName evidence="4">Peptidyl-prolyl cis-trans isomerase</fullName>
    </recommendedName>
</protein>
<dbReference type="Proteomes" id="UP000310168">
    <property type="component" value="Unassembled WGS sequence"/>
</dbReference>
<feature type="chain" id="PRO_5046918163" description="Peptidyl-prolyl cis-trans isomerase" evidence="1">
    <location>
        <begin position="28"/>
        <end position="237"/>
    </location>
</feature>
<organism evidence="2 3">
    <name type="scientific">Brachyspira catarrhinii</name>
    <dbReference type="NCBI Taxonomy" id="2528966"/>
    <lineage>
        <taxon>Bacteria</taxon>
        <taxon>Pseudomonadati</taxon>
        <taxon>Spirochaetota</taxon>
        <taxon>Spirochaetia</taxon>
        <taxon>Brachyspirales</taxon>
        <taxon>Brachyspiraceae</taxon>
        <taxon>Brachyspira</taxon>
    </lineage>
</organism>
<evidence type="ECO:0000313" key="2">
    <source>
        <dbReference type="EMBL" id="TKZ35928.1"/>
    </source>
</evidence>
<gene>
    <name evidence="2" type="ORF">EZH24_02785</name>
</gene>
<evidence type="ECO:0000313" key="3">
    <source>
        <dbReference type="Proteomes" id="UP000310168"/>
    </source>
</evidence>
<evidence type="ECO:0000256" key="1">
    <source>
        <dbReference type="SAM" id="SignalP"/>
    </source>
</evidence>
<comment type="caution">
    <text evidence="2">The sequence shown here is derived from an EMBL/GenBank/DDBJ whole genome shotgun (WGS) entry which is preliminary data.</text>
</comment>
<name>A0ABY2TSS4_9SPIR</name>
<accession>A0ABY2TSS4</accession>
<dbReference type="EMBL" id="SJDU01000040">
    <property type="protein sequence ID" value="TKZ35928.1"/>
    <property type="molecule type" value="Genomic_DNA"/>
</dbReference>
<keyword evidence="3" id="KW-1185">Reference proteome</keyword>
<dbReference type="PROSITE" id="PS51257">
    <property type="entry name" value="PROKAR_LIPOPROTEIN"/>
    <property type="match status" value="1"/>
</dbReference>
<feature type="signal peptide" evidence="1">
    <location>
        <begin position="1"/>
        <end position="27"/>
    </location>
</feature>